<gene>
    <name evidence="2" type="ORF">B9Q04_02665</name>
</gene>
<dbReference type="SUPFAM" id="SSF55729">
    <property type="entry name" value="Acyl-CoA N-acyltransferases (Nat)"/>
    <property type="match status" value="1"/>
</dbReference>
<dbReference type="InterPro" id="IPR016181">
    <property type="entry name" value="Acyl_CoA_acyltransferase"/>
</dbReference>
<comment type="caution">
    <text evidence="2">The sequence shown here is derived from an EMBL/GenBank/DDBJ whole genome shotgun (WGS) entry which is preliminary data.</text>
</comment>
<reference evidence="2 3" key="1">
    <citation type="submission" date="2017-04" db="EMBL/GenBank/DDBJ databases">
        <title>Novel microbial lineages endemic to geothermal iron-oxide mats fill important gaps in the evolutionary history of Archaea.</title>
        <authorList>
            <person name="Jay Z.J."/>
            <person name="Beam J.P."/>
            <person name="Dlakic M."/>
            <person name="Rusch D.B."/>
            <person name="Kozubal M.A."/>
            <person name="Inskeep W.P."/>
        </authorList>
    </citation>
    <scope>NUCLEOTIDE SEQUENCE [LARGE SCALE GENOMIC DNA]</scope>
    <source>
        <strain evidence="2">BE_D</strain>
    </source>
</reference>
<accession>A0A2R6CDP1</accession>
<dbReference type="InterPro" id="IPR000182">
    <property type="entry name" value="GNAT_dom"/>
</dbReference>
<evidence type="ECO:0000313" key="3">
    <source>
        <dbReference type="Proteomes" id="UP000242015"/>
    </source>
</evidence>
<dbReference type="PROSITE" id="PS51186">
    <property type="entry name" value="GNAT"/>
    <property type="match status" value="1"/>
</dbReference>
<dbReference type="Proteomes" id="UP000242015">
    <property type="component" value="Unassembled WGS sequence"/>
</dbReference>
<organism evidence="2 3">
    <name type="scientific">Candidatus Marsarchaeota G2 archaeon BE_D</name>
    <dbReference type="NCBI Taxonomy" id="1978158"/>
    <lineage>
        <taxon>Archaea</taxon>
        <taxon>Candidatus Marsarchaeota</taxon>
        <taxon>Candidatus Marsarchaeota group 2</taxon>
    </lineage>
</organism>
<dbReference type="EMBL" id="NEXF01000031">
    <property type="protein sequence ID" value="PSO09007.1"/>
    <property type="molecule type" value="Genomic_DNA"/>
</dbReference>
<dbReference type="Pfam" id="PF00583">
    <property type="entry name" value="Acetyltransf_1"/>
    <property type="match status" value="1"/>
</dbReference>
<dbReference type="CDD" id="cd04301">
    <property type="entry name" value="NAT_SF"/>
    <property type="match status" value="1"/>
</dbReference>
<dbReference type="AlphaFoldDB" id="A0A2R6CDP1"/>
<proteinExistence type="predicted"/>
<evidence type="ECO:0000259" key="1">
    <source>
        <dbReference type="PROSITE" id="PS51186"/>
    </source>
</evidence>
<name>A0A2R6CDP1_9ARCH</name>
<feature type="domain" description="N-acetyltransferase" evidence="1">
    <location>
        <begin position="156"/>
        <end position="296"/>
    </location>
</feature>
<dbReference type="GO" id="GO:0016747">
    <property type="term" value="F:acyltransferase activity, transferring groups other than amino-acyl groups"/>
    <property type="evidence" value="ECO:0007669"/>
    <property type="project" value="InterPro"/>
</dbReference>
<sequence>MSTQGWFPISSVEAPLICSSVNLMLPRSGFSAGSLKRLTVDDPLFRDDLSGVYLDSSNEVRALCIVSVDSAGSKAWLKLLCAYQGYMGELDSKVGSVVSSIKGMRIPEIRASDRAGYHFRAGLEKSQRGERSILQKHGFRSVRSVADIELDLCLFKDFRPLRFSRDGCVFGPPEDPRRLLDFVEKNFGSYWRMETEASLKSGGVVQARMGDEIVGFANYCGFEDHWFGPTGVLEEFRGRGIGSELLFAALTRMRERGLCRVTIPWTEHLTFYGQTDAVVAVKNLDIMVAGSFDSGV</sequence>
<dbReference type="Gene3D" id="3.40.630.30">
    <property type="match status" value="1"/>
</dbReference>
<protein>
    <recommendedName>
        <fullName evidence="1">N-acetyltransferase domain-containing protein</fullName>
    </recommendedName>
</protein>
<evidence type="ECO:0000313" key="2">
    <source>
        <dbReference type="EMBL" id="PSO09007.1"/>
    </source>
</evidence>